<dbReference type="Gene3D" id="3.60.15.10">
    <property type="entry name" value="Ribonuclease Z/Hydroxyacylglutathione hydrolase-like"/>
    <property type="match status" value="1"/>
</dbReference>
<dbReference type="GO" id="GO:0016787">
    <property type="term" value="F:hydrolase activity"/>
    <property type="evidence" value="ECO:0007669"/>
    <property type="project" value="UniProtKB-KW"/>
</dbReference>
<dbReference type="RefSeq" id="WP_019595283.1">
    <property type="nucleotide sequence ID" value="NZ_CP096607.1"/>
</dbReference>
<organism evidence="1 2">
    <name type="scientific">Peptostreptococcus anaerobius</name>
    <dbReference type="NCBI Taxonomy" id="1261"/>
    <lineage>
        <taxon>Bacteria</taxon>
        <taxon>Bacillati</taxon>
        <taxon>Bacillota</taxon>
        <taxon>Clostridia</taxon>
        <taxon>Peptostreptococcales</taxon>
        <taxon>Peptostreptococcaceae</taxon>
        <taxon>Peptostreptococcus</taxon>
    </lineage>
</organism>
<name>A0A379CG88_9FIRM</name>
<dbReference type="Proteomes" id="UP000255101">
    <property type="component" value="Unassembled WGS sequence"/>
</dbReference>
<dbReference type="PANTHER" id="PTHR42967:SF1">
    <property type="entry name" value="MBL FOLD METALLO-HYDROLASE"/>
    <property type="match status" value="1"/>
</dbReference>
<evidence type="ECO:0000313" key="2">
    <source>
        <dbReference type="Proteomes" id="UP000255101"/>
    </source>
</evidence>
<dbReference type="PANTHER" id="PTHR42967">
    <property type="entry name" value="METAL DEPENDENT HYDROLASE"/>
    <property type="match status" value="1"/>
</dbReference>
<dbReference type="EMBL" id="UGTB01000004">
    <property type="protein sequence ID" value="SUB61343.1"/>
    <property type="molecule type" value="Genomic_DNA"/>
</dbReference>
<keyword evidence="1" id="KW-0378">Hydrolase</keyword>
<reference evidence="1 2" key="1">
    <citation type="submission" date="2018-06" db="EMBL/GenBank/DDBJ databases">
        <authorList>
            <consortium name="Pathogen Informatics"/>
            <person name="Doyle S."/>
        </authorList>
    </citation>
    <scope>NUCLEOTIDE SEQUENCE [LARGE SCALE GENOMIC DNA]</scope>
    <source>
        <strain evidence="1 2">NCTC11460</strain>
    </source>
</reference>
<gene>
    <name evidence="1" type="ORF">NCTC11460_01271</name>
</gene>
<accession>A0A379CG88</accession>
<proteinExistence type="predicted"/>
<dbReference type="AlphaFoldDB" id="A0A379CG88"/>
<protein>
    <submittedName>
        <fullName evidence="1">Metal-dependent hydrolase</fullName>
    </submittedName>
</protein>
<sequence>MKIYYIHHSSFLLEMDKSYLLFDYFKREIPEMDPDKHLYVLSTHSHPDHYRDKVFDLYRDRKNVSFILSDDIEPKLESDAALADFLGPNKEYQIGDLRIKTYESTDLGLAFLIEVEGKRIYHSGDLNWWTWHGYETEEEYEIMTDRFKKEISKLEGEDIDLAMVVLDPRQGERYDWGIKYYLQKTNNKYLVPMHCWDKFEVIDRFKKDNPDLIKDIVLINTPDASGGIELDF</sequence>
<dbReference type="SUPFAM" id="SSF56281">
    <property type="entry name" value="Metallo-hydrolase/oxidoreductase"/>
    <property type="match status" value="1"/>
</dbReference>
<evidence type="ECO:0000313" key="1">
    <source>
        <dbReference type="EMBL" id="SUB61343.1"/>
    </source>
</evidence>
<dbReference type="Pfam" id="PF13483">
    <property type="entry name" value="Lactamase_B_3"/>
    <property type="match status" value="1"/>
</dbReference>
<dbReference type="InterPro" id="IPR036866">
    <property type="entry name" value="RibonucZ/Hydroxyglut_hydro"/>
</dbReference>